<evidence type="ECO:0000313" key="4">
    <source>
        <dbReference type="Proteomes" id="UP000823749"/>
    </source>
</evidence>
<sequence length="488" mass="54131">MQSLPMPRRYLISSLLQPKPPLKLIKSLSHLKQIHAQLLTNDRLKSPPILAQLIQRFSSPLAPTHAHLILTHFHPPNLYLFNVLIRCTKPRDSIHLFAHWVSKSSLSFDDSTYVFVLGACARSCTAVSVLFEGKQVHARVIKHGFLSDVMVGTTAVHFYASNRDVGSARRLFDEMAVRSSATWNAMIKGYCSQKLKVGEYARDAFALFKEMLVSDVSGVTPTDTTMVSVLSAASQLGVLDTGTCVHGYIEKAIYTPELDVFIGTGLVDMYAKCGCLDSAMYVFKRMKERNVLTWTAMVTGLAVHGKGKQALEILDAMEAHCVKPNSVTFTSLFSACCHAGLVEEGLCLFHSMEREFGIEPLIQHYGCVVDLLGRAGHLKEAYSFVKDMKVEPDAVLWRSLLNACKVHGDVVMGEKVGKILLQLQQQTELSVVESSDVSEDYVALSNVYAYAERWEDVGMVRDMMKIKGIQTKPGCSSVQSFRGRLLDV</sequence>
<dbReference type="Pfam" id="PF01535">
    <property type="entry name" value="PPR"/>
    <property type="match status" value="2"/>
</dbReference>
<dbReference type="GO" id="GO:0003723">
    <property type="term" value="F:RNA binding"/>
    <property type="evidence" value="ECO:0007669"/>
    <property type="project" value="InterPro"/>
</dbReference>
<evidence type="ECO:0000256" key="2">
    <source>
        <dbReference type="PROSITE-ProRule" id="PRU00708"/>
    </source>
</evidence>
<evidence type="ECO:0000256" key="1">
    <source>
        <dbReference type="ARBA" id="ARBA00022737"/>
    </source>
</evidence>
<dbReference type="PANTHER" id="PTHR47926">
    <property type="entry name" value="PENTATRICOPEPTIDE REPEAT-CONTAINING PROTEIN"/>
    <property type="match status" value="1"/>
</dbReference>
<dbReference type="InterPro" id="IPR002885">
    <property type="entry name" value="PPR_rpt"/>
</dbReference>
<dbReference type="GO" id="GO:0009451">
    <property type="term" value="P:RNA modification"/>
    <property type="evidence" value="ECO:0007669"/>
    <property type="project" value="InterPro"/>
</dbReference>
<dbReference type="Gene3D" id="1.25.40.10">
    <property type="entry name" value="Tetratricopeptide repeat domain"/>
    <property type="match status" value="2"/>
</dbReference>
<organism evidence="3 4">
    <name type="scientific">Rhododendron griersonianum</name>
    <dbReference type="NCBI Taxonomy" id="479676"/>
    <lineage>
        <taxon>Eukaryota</taxon>
        <taxon>Viridiplantae</taxon>
        <taxon>Streptophyta</taxon>
        <taxon>Embryophyta</taxon>
        <taxon>Tracheophyta</taxon>
        <taxon>Spermatophyta</taxon>
        <taxon>Magnoliopsida</taxon>
        <taxon>eudicotyledons</taxon>
        <taxon>Gunneridae</taxon>
        <taxon>Pentapetalae</taxon>
        <taxon>asterids</taxon>
        <taxon>Ericales</taxon>
        <taxon>Ericaceae</taxon>
        <taxon>Ericoideae</taxon>
        <taxon>Rhodoreae</taxon>
        <taxon>Rhododendron</taxon>
    </lineage>
</organism>
<name>A0AAV6LLX9_9ERIC</name>
<dbReference type="PROSITE" id="PS51375">
    <property type="entry name" value="PPR"/>
    <property type="match status" value="3"/>
</dbReference>
<keyword evidence="4" id="KW-1185">Reference proteome</keyword>
<dbReference type="PANTHER" id="PTHR47926:SF537">
    <property type="entry name" value="PENTACOTRIPEPTIDE-REPEAT REGION OF PRORP DOMAIN-CONTAINING PROTEIN"/>
    <property type="match status" value="1"/>
</dbReference>
<dbReference type="InterPro" id="IPR011990">
    <property type="entry name" value="TPR-like_helical_dom_sf"/>
</dbReference>
<comment type="caution">
    <text evidence="3">The sequence shown here is derived from an EMBL/GenBank/DDBJ whole genome shotgun (WGS) entry which is preliminary data.</text>
</comment>
<evidence type="ECO:0000313" key="3">
    <source>
        <dbReference type="EMBL" id="KAG5565699.1"/>
    </source>
</evidence>
<keyword evidence="1" id="KW-0677">Repeat</keyword>
<dbReference type="EMBL" id="JACTNZ010000001">
    <property type="protein sequence ID" value="KAG5565699.1"/>
    <property type="molecule type" value="Genomic_DNA"/>
</dbReference>
<proteinExistence type="predicted"/>
<dbReference type="Pfam" id="PF20431">
    <property type="entry name" value="E_motif"/>
    <property type="match status" value="1"/>
</dbReference>
<dbReference type="InterPro" id="IPR046960">
    <property type="entry name" value="PPR_At4g14850-like_plant"/>
</dbReference>
<dbReference type="Proteomes" id="UP000823749">
    <property type="component" value="Chromosome 1"/>
</dbReference>
<gene>
    <name evidence="3" type="ORF">RHGRI_001572</name>
</gene>
<feature type="repeat" description="PPR" evidence="2">
    <location>
        <begin position="325"/>
        <end position="360"/>
    </location>
</feature>
<feature type="repeat" description="PPR" evidence="2">
    <location>
        <begin position="179"/>
        <end position="218"/>
    </location>
</feature>
<dbReference type="AlphaFoldDB" id="A0AAV6LLX9"/>
<dbReference type="NCBIfam" id="TIGR00756">
    <property type="entry name" value="PPR"/>
    <property type="match status" value="3"/>
</dbReference>
<evidence type="ECO:0008006" key="5">
    <source>
        <dbReference type="Google" id="ProtNLM"/>
    </source>
</evidence>
<dbReference type="InterPro" id="IPR046848">
    <property type="entry name" value="E_motif"/>
</dbReference>
<accession>A0AAV6LLX9</accession>
<reference evidence="3" key="1">
    <citation type="submission" date="2020-08" db="EMBL/GenBank/DDBJ databases">
        <title>Plant Genome Project.</title>
        <authorList>
            <person name="Zhang R.-G."/>
        </authorList>
    </citation>
    <scope>NUCLEOTIDE SEQUENCE</scope>
    <source>
        <strain evidence="3">WSP0</strain>
        <tissue evidence="3">Leaf</tissue>
    </source>
</reference>
<dbReference type="FunFam" id="1.25.40.10:FF:000242">
    <property type="entry name" value="Pentatricopeptide repeat-containing protein"/>
    <property type="match status" value="1"/>
</dbReference>
<protein>
    <recommendedName>
        <fullName evidence="5">Pentatricopeptide repeat-containing protein</fullName>
    </recommendedName>
</protein>
<dbReference type="Pfam" id="PF13041">
    <property type="entry name" value="PPR_2"/>
    <property type="match status" value="1"/>
</dbReference>
<feature type="repeat" description="PPR" evidence="2">
    <location>
        <begin position="290"/>
        <end position="324"/>
    </location>
</feature>